<protein>
    <submittedName>
        <fullName evidence="2">Glycerol acyltransferase</fullName>
    </submittedName>
</protein>
<feature type="domain" description="Phospholipid/glycerol acyltransferase" evidence="1">
    <location>
        <begin position="82"/>
        <end position="198"/>
    </location>
</feature>
<evidence type="ECO:0000259" key="1">
    <source>
        <dbReference type="SMART" id="SM00563"/>
    </source>
</evidence>
<dbReference type="SMART" id="SM00563">
    <property type="entry name" value="PlsC"/>
    <property type="match status" value="1"/>
</dbReference>
<dbReference type="RefSeq" id="WP_144334677.1">
    <property type="nucleotide sequence ID" value="NZ_VLPL01000013.1"/>
</dbReference>
<keyword evidence="2" id="KW-0808">Transferase</keyword>
<dbReference type="InterPro" id="IPR045746">
    <property type="entry name" value="ACT14924-like_Acyltransf_dom"/>
</dbReference>
<evidence type="ECO:0000313" key="2">
    <source>
        <dbReference type="EMBL" id="TSJ38977.1"/>
    </source>
</evidence>
<dbReference type="OrthoDB" id="1113830at2"/>
<reference evidence="2 3" key="1">
    <citation type="submission" date="2019-07" db="EMBL/GenBank/DDBJ databases">
        <authorList>
            <person name="Huq M.A."/>
        </authorList>
    </citation>
    <scope>NUCLEOTIDE SEQUENCE [LARGE SCALE GENOMIC DNA]</scope>
    <source>
        <strain evidence="2 3">MAH-3</strain>
    </source>
</reference>
<name>A0A556MGC3_9FLAO</name>
<dbReference type="GO" id="GO:0016746">
    <property type="term" value="F:acyltransferase activity"/>
    <property type="evidence" value="ECO:0007669"/>
    <property type="project" value="UniProtKB-KW"/>
</dbReference>
<evidence type="ECO:0000313" key="3">
    <source>
        <dbReference type="Proteomes" id="UP000316008"/>
    </source>
</evidence>
<dbReference type="Pfam" id="PF19576">
    <property type="entry name" value="Acyltransf_2"/>
    <property type="match status" value="1"/>
</dbReference>
<gene>
    <name evidence="2" type="ORF">FO442_18345</name>
</gene>
<dbReference type="SUPFAM" id="SSF69593">
    <property type="entry name" value="Glycerol-3-phosphate (1)-acyltransferase"/>
    <property type="match status" value="1"/>
</dbReference>
<dbReference type="AlphaFoldDB" id="A0A556MGC3"/>
<dbReference type="EMBL" id="VLPL01000013">
    <property type="protein sequence ID" value="TSJ38977.1"/>
    <property type="molecule type" value="Genomic_DNA"/>
</dbReference>
<accession>A0A556MGC3</accession>
<keyword evidence="2" id="KW-0012">Acyltransferase</keyword>
<dbReference type="Proteomes" id="UP000316008">
    <property type="component" value="Unassembled WGS sequence"/>
</dbReference>
<proteinExistence type="predicted"/>
<organism evidence="2 3">
    <name type="scientific">Fluviicola chungangensis</name>
    <dbReference type="NCBI Taxonomy" id="2597671"/>
    <lineage>
        <taxon>Bacteria</taxon>
        <taxon>Pseudomonadati</taxon>
        <taxon>Bacteroidota</taxon>
        <taxon>Flavobacteriia</taxon>
        <taxon>Flavobacteriales</taxon>
        <taxon>Crocinitomicaceae</taxon>
        <taxon>Fluviicola</taxon>
    </lineage>
</organism>
<sequence length="273" mass="31692">MKQQEDFINVRRLIKSKNPRLIKWIPGFIIRYLERILHQNQINEFLRTHDTKNQDFCRDVLQEIGVTYSISGIENIPKTGKCVIVMNHPLGGMDAMALVDGLRDHRRDIKFIVNDLLLNLEPLKDIFVGINKHGKTKSSSLLQVNSLFSSDQLVCVFPAGLVSRKKKGVVKDLEWKKAFVKQARLNDQLIVPVHIDGELSNFFYRLANFRKFLGIKANIEMLYLADEMFRQKGKHIQFTVGTPIEAKTLDTKTSDVEWAEWFRNYVYTLKQNV</sequence>
<keyword evidence="3" id="KW-1185">Reference proteome</keyword>
<dbReference type="InterPro" id="IPR002123">
    <property type="entry name" value="Plipid/glycerol_acylTrfase"/>
</dbReference>
<comment type="caution">
    <text evidence="2">The sequence shown here is derived from an EMBL/GenBank/DDBJ whole genome shotgun (WGS) entry which is preliminary data.</text>
</comment>